<protein>
    <submittedName>
        <fullName evidence="2">Autotransporter domain-containing protein</fullName>
    </submittedName>
</protein>
<dbReference type="Proteomes" id="UP000885779">
    <property type="component" value="Unassembled WGS sequence"/>
</dbReference>
<organism evidence="2">
    <name type="scientific">Caldithrix abyssi</name>
    <dbReference type="NCBI Taxonomy" id="187145"/>
    <lineage>
        <taxon>Bacteria</taxon>
        <taxon>Pseudomonadati</taxon>
        <taxon>Calditrichota</taxon>
        <taxon>Calditrichia</taxon>
        <taxon>Calditrichales</taxon>
        <taxon>Calditrichaceae</taxon>
        <taxon>Caldithrix</taxon>
    </lineage>
</organism>
<dbReference type="SUPFAM" id="SSF103515">
    <property type="entry name" value="Autotransporter"/>
    <property type="match status" value="1"/>
</dbReference>
<feature type="domain" description="Autotransporter" evidence="1">
    <location>
        <begin position="39"/>
        <end position="160"/>
    </location>
</feature>
<proteinExistence type="predicted"/>
<evidence type="ECO:0000259" key="1">
    <source>
        <dbReference type="Pfam" id="PF03797"/>
    </source>
</evidence>
<dbReference type="AlphaFoldDB" id="A0A7V4WV29"/>
<reference evidence="2" key="1">
    <citation type="journal article" date="2020" name="mSystems">
        <title>Genome- and Community-Level Interaction Insights into Carbon Utilization and Element Cycling Functions of Hydrothermarchaeota in Hydrothermal Sediment.</title>
        <authorList>
            <person name="Zhou Z."/>
            <person name="Liu Y."/>
            <person name="Xu W."/>
            <person name="Pan J."/>
            <person name="Luo Z.H."/>
            <person name="Li M."/>
        </authorList>
    </citation>
    <scope>NUCLEOTIDE SEQUENCE [LARGE SCALE GENOMIC DNA]</scope>
    <source>
        <strain evidence="2">HyVt-577</strain>
    </source>
</reference>
<name>A0A7V4WV29_CALAY</name>
<dbReference type="EMBL" id="DRQG01000067">
    <property type="protein sequence ID" value="HGY55473.1"/>
    <property type="molecule type" value="Genomic_DNA"/>
</dbReference>
<dbReference type="InterPro" id="IPR005546">
    <property type="entry name" value="Autotransporte_beta"/>
</dbReference>
<evidence type="ECO:0000313" key="2">
    <source>
        <dbReference type="EMBL" id="HGY55473.1"/>
    </source>
</evidence>
<accession>A0A7V4WV29</accession>
<dbReference type="InterPro" id="IPR036709">
    <property type="entry name" value="Autotransporte_beta_dom_sf"/>
</dbReference>
<sequence>MKKTAHVVIVILLPILGFSQGEFLPKGQSGLGVSVGYALNRETTGIGLGAGFSINGIFDIGLDYAKASARQDDAHSVSTYSPFIAFHWLKQNENIKINLSLTANLLLNSYTDRYRVDYNSYDVSGNGLLFGVETFYKIQSDEKFSIMPLLGISYSSLTLSYKDQNGMPLLGDDGLERRDDLSRLNFSIALPLIFKLDMAKENNTLLIITPAVVVNKDANSFNISLSMIGSKLE</sequence>
<dbReference type="Gene3D" id="2.40.128.130">
    <property type="entry name" value="Autotransporter beta-domain"/>
    <property type="match status" value="1"/>
</dbReference>
<comment type="caution">
    <text evidence="2">The sequence shown here is derived from an EMBL/GenBank/DDBJ whole genome shotgun (WGS) entry which is preliminary data.</text>
</comment>
<dbReference type="Pfam" id="PF03797">
    <property type="entry name" value="Autotransporter"/>
    <property type="match status" value="1"/>
</dbReference>
<gene>
    <name evidence="2" type="ORF">ENK44_07230</name>
</gene>